<comment type="caution">
    <text evidence="2">The sequence shown here is derived from an EMBL/GenBank/DDBJ whole genome shotgun (WGS) entry which is preliminary data.</text>
</comment>
<proteinExistence type="predicted"/>
<feature type="region of interest" description="Disordered" evidence="1">
    <location>
        <begin position="454"/>
        <end position="475"/>
    </location>
</feature>
<feature type="region of interest" description="Disordered" evidence="1">
    <location>
        <begin position="154"/>
        <end position="177"/>
    </location>
</feature>
<sequence>MPRPLASAVLIAVSLLTPFLPPRAGAELLLNEILYDPAGPDEGMEFVELWNPDTAAVSLAGILLEAGDGARPGVWTSVYAGSALDLVPPRHVFLIRGSALLGALQNGPDAVRLRRGEVVLDLLGYGALTAPELFEGAPAEDAPSGMSLARVEDGRDTERNESDWAVEPDPSPGFPNHPDLRLKIARGRASMEPEVPWPGEIAVLHLLVRNRGRLEVPGARWRVEADWSRGGDGGTWSPFPEAIVAGATLAPGESTDVHCEIATPSPGPFDLRATLRDLEPNADPSAGGGPAGGVEPALADTVLVRCRSTAAPLVIHEIAFRDRGAGGWVELFVRDSVPDLGAYALSDAGARAYAIDRGPIPRPARAGDLIVLAQTPALVRAAYSLPDSSVLGCRGGWPALNDGNGDDGFADRVRVVDSLGAPCDAVPYRSEYAARRASIERLGIGLPSASPGTWAESIDSRGGTPGKPNSLSAPKGYARSRGALLLASSRLIRRGAEAVVPVVLAFGESARGRKVRVLVHDLLGRVRRRLVDGQRILGDAALLWDGRDDRGEALPAGIYVVRGETIPEGGAGPQIQSLALTVVDRWGR</sequence>
<dbReference type="EMBL" id="VBOV01000251">
    <property type="protein sequence ID" value="TMQ55562.1"/>
    <property type="molecule type" value="Genomic_DNA"/>
</dbReference>
<evidence type="ECO:0000313" key="3">
    <source>
        <dbReference type="Proteomes" id="UP000320913"/>
    </source>
</evidence>
<dbReference type="AlphaFoldDB" id="A0A538SW22"/>
<organism evidence="2 3">
    <name type="scientific">Eiseniibacteriota bacterium</name>
    <dbReference type="NCBI Taxonomy" id="2212470"/>
    <lineage>
        <taxon>Bacteria</taxon>
        <taxon>Candidatus Eiseniibacteriota</taxon>
    </lineage>
</organism>
<evidence type="ECO:0000256" key="1">
    <source>
        <dbReference type="SAM" id="MobiDB-lite"/>
    </source>
</evidence>
<evidence type="ECO:0008006" key="4">
    <source>
        <dbReference type="Google" id="ProtNLM"/>
    </source>
</evidence>
<reference evidence="2 3" key="1">
    <citation type="journal article" date="2019" name="Nat. Microbiol.">
        <title>Mediterranean grassland soil C-N compound turnover is dependent on rainfall and depth, and is mediated by genomically divergent microorganisms.</title>
        <authorList>
            <person name="Diamond S."/>
            <person name="Andeer P.F."/>
            <person name="Li Z."/>
            <person name="Crits-Christoph A."/>
            <person name="Burstein D."/>
            <person name="Anantharaman K."/>
            <person name="Lane K.R."/>
            <person name="Thomas B.C."/>
            <person name="Pan C."/>
            <person name="Northen T.R."/>
            <person name="Banfield J.F."/>
        </authorList>
    </citation>
    <scope>NUCLEOTIDE SEQUENCE [LARGE SCALE GENOMIC DNA]</scope>
    <source>
        <strain evidence="2">WS_5</strain>
    </source>
</reference>
<evidence type="ECO:0000313" key="2">
    <source>
        <dbReference type="EMBL" id="TMQ55562.1"/>
    </source>
</evidence>
<dbReference type="Proteomes" id="UP000320913">
    <property type="component" value="Unassembled WGS sequence"/>
</dbReference>
<protein>
    <recommendedName>
        <fullName evidence="4">LTD domain-containing protein</fullName>
    </recommendedName>
</protein>
<accession>A0A538SW22</accession>
<gene>
    <name evidence="2" type="ORF">E6K75_09290</name>
</gene>
<dbReference type="Gene3D" id="2.60.40.4070">
    <property type="match status" value="1"/>
</dbReference>
<name>A0A538SW22_UNCEI</name>